<evidence type="ECO:0000256" key="4">
    <source>
        <dbReference type="ARBA" id="ARBA00022741"/>
    </source>
</evidence>
<dbReference type="KEGG" id="htr:EPV75_03470"/>
<sequence>MAWTLSQLVEATNGVLTGELLGEDPIRFDSVSTDTRTLKSGALYAALKGANFDGHAFIAEAVKQGAVAVLISEPVETIVPSVLVEDTRIALGEFAAWHRQKMQLKALIGVTGSNGKTTTKALLANILAKQAQVLATAGNLNNDYGLPRTLLELTSSDDYAVIEMGANHHREIHYLTKIARPDVAVITLAAGAHLEGFGSLDGVIETKGEIMDGLKPGGTIVLNTDSPGFEVWCAKAKRLDLKVFSFGESEQANVRLAAFQQNHDRIHFTLRLTCLDGAERSVQTSMPMLGFHNAMNAAAAVAACLAVGLTWEQIQPGLEDFDGVAGRLQKSALPQGVLIDDTYNANPASVKAAIRTLAGLPGESVACLGAMAELGAESQSLHEDVARYAKEKGVASLLVFGVAAQSMPEAFGEGGEYFETQDALIARAIQLLEQNQVQNALVKGSRSTQMEKVSQAIVATVADRNDNG</sequence>
<dbReference type="InterPro" id="IPR035911">
    <property type="entry name" value="MurE/MurF_N"/>
</dbReference>
<dbReference type="InterPro" id="IPR005863">
    <property type="entry name" value="UDP-N-AcMur_synth"/>
</dbReference>
<evidence type="ECO:0000256" key="6">
    <source>
        <dbReference type="ARBA" id="ARBA00022960"/>
    </source>
</evidence>
<dbReference type="SUPFAM" id="SSF53244">
    <property type="entry name" value="MurD-like peptide ligases, peptide-binding domain"/>
    <property type="match status" value="1"/>
</dbReference>
<dbReference type="HAMAP" id="MF_02019">
    <property type="entry name" value="MurF"/>
    <property type="match status" value="1"/>
</dbReference>
<feature type="domain" description="Mur ligase N-terminal catalytic" evidence="12">
    <location>
        <begin position="30"/>
        <end position="87"/>
    </location>
</feature>
<evidence type="ECO:0000259" key="13">
    <source>
        <dbReference type="Pfam" id="PF02875"/>
    </source>
</evidence>
<dbReference type="GO" id="GO:0051301">
    <property type="term" value="P:cell division"/>
    <property type="evidence" value="ECO:0007669"/>
    <property type="project" value="UniProtKB-KW"/>
</dbReference>
<keyword evidence="5 10" id="KW-0067">ATP-binding</keyword>
<evidence type="ECO:0000256" key="11">
    <source>
        <dbReference type="RuleBase" id="RU004136"/>
    </source>
</evidence>
<organism evidence="15 16">
    <name type="scientific">Hydrogenovibrio thermophilus</name>
    <dbReference type="NCBI Taxonomy" id="265883"/>
    <lineage>
        <taxon>Bacteria</taxon>
        <taxon>Pseudomonadati</taxon>
        <taxon>Pseudomonadota</taxon>
        <taxon>Gammaproteobacteria</taxon>
        <taxon>Thiotrichales</taxon>
        <taxon>Piscirickettsiaceae</taxon>
        <taxon>Hydrogenovibrio</taxon>
    </lineage>
</organism>
<dbReference type="EMBL" id="CP035033">
    <property type="protein sequence ID" value="QAB14795.1"/>
    <property type="molecule type" value="Genomic_DNA"/>
</dbReference>
<evidence type="ECO:0000313" key="15">
    <source>
        <dbReference type="EMBL" id="QAB14795.1"/>
    </source>
</evidence>
<dbReference type="SUPFAM" id="SSF53623">
    <property type="entry name" value="MurD-like peptide ligases, catalytic domain"/>
    <property type="match status" value="1"/>
</dbReference>
<evidence type="ECO:0000256" key="8">
    <source>
        <dbReference type="ARBA" id="ARBA00023306"/>
    </source>
</evidence>
<keyword evidence="6 10" id="KW-0133">Cell shape</keyword>
<dbReference type="GO" id="GO:0071555">
    <property type="term" value="P:cell wall organization"/>
    <property type="evidence" value="ECO:0007669"/>
    <property type="project" value="UniProtKB-KW"/>
</dbReference>
<proteinExistence type="inferred from homology"/>
<dbReference type="GO" id="GO:0008766">
    <property type="term" value="F:UDP-N-acetylmuramoylalanyl-D-glutamyl-2,6-diaminopimelate-D-alanyl-D-alanine ligase activity"/>
    <property type="evidence" value="ECO:0007669"/>
    <property type="project" value="RHEA"/>
</dbReference>
<evidence type="ECO:0000256" key="5">
    <source>
        <dbReference type="ARBA" id="ARBA00022840"/>
    </source>
</evidence>
<keyword evidence="4 10" id="KW-0547">Nucleotide-binding</keyword>
<dbReference type="GO" id="GO:0005737">
    <property type="term" value="C:cytoplasm"/>
    <property type="evidence" value="ECO:0007669"/>
    <property type="project" value="UniProtKB-SubCell"/>
</dbReference>
<dbReference type="UniPathway" id="UPA00219"/>
<accession>A0A410H1L9</accession>
<keyword evidence="16" id="KW-1185">Reference proteome</keyword>
<evidence type="ECO:0000256" key="10">
    <source>
        <dbReference type="HAMAP-Rule" id="MF_02019"/>
    </source>
</evidence>
<keyword evidence="3 10" id="KW-0132">Cell division</keyword>
<dbReference type="PANTHER" id="PTHR43024">
    <property type="entry name" value="UDP-N-ACETYLMURAMOYL-TRIPEPTIDE--D-ALANYL-D-ALANINE LIGASE"/>
    <property type="match status" value="1"/>
</dbReference>
<dbReference type="InterPro" id="IPR036615">
    <property type="entry name" value="Mur_ligase_C_dom_sf"/>
</dbReference>
<protein>
    <recommendedName>
        <fullName evidence="10 11">UDP-N-acetylmuramoyl-tripeptide--D-alanyl-D-alanine ligase</fullName>
        <ecNumber evidence="10 11">6.3.2.10</ecNumber>
    </recommendedName>
    <alternativeName>
        <fullName evidence="10">D-alanyl-D-alanine-adding enzyme</fullName>
    </alternativeName>
</protein>
<dbReference type="InterPro" id="IPR004101">
    <property type="entry name" value="Mur_ligase_C"/>
</dbReference>
<evidence type="ECO:0000256" key="2">
    <source>
        <dbReference type="ARBA" id="ARBA00022598"/>
    </source>
</evidence>
<keyword evidence="7 10" id="KW-0573">Peptidoglycan synthesis</keyword>
<dbReference type="RefSeq" id="WP_128384476.1">
    <property type="nucleotide sequence ID" value="NZ_CP035033.1"/>
</dbReference>
<reference evidence="15 16" key="1">
    <citation type="journal article" date="2018" name="Environ. Microbiol.">
        <title>Genomes of ubiquitous marine and hypersaline Hydrogenovibrio, Thiomicrorhabdus and Thiomicrospira spp. encode a diversity of mechanisms to sustain chemolithoautotrophy in heterogeneous environments.</title>
        <authorList>
            <person name="Scott K.M."/>
            <person name="Williams J."/>
            <person name="Porter C.M.B."/>
            <person name="Russel S."/>
            <person name="Harmer T.L."/>
            <person name="Paul J.H."/>
            <person name="Antonen K.M."/>
            <person name="Bridges M.K."/>
            <person name="Camper G.J."/>
            <person name="Campla C.K."/>
            <person name="Casella L.G."/>
            <person name="Chase E."/>
            <person name="Conrad J.W."/>
            <person name="Cruz M.C."/>
            <person name="Dunlap D.S."/>
            <person name="Duran L."/>
            <person name="Fahsbender E.M."/>
            <person name="Goldsmith D.B."/>
            <person name="Keeley R.F."/>
            <person name="Kondoff M.R."/>
            <person name="Kussy B.I."/>
            <person name="Lane M.K."/>
            <person name="Lawler S."/>
            <person name="Leigh B.A."/>
            <person name="Lewis C."/>
            <person name="Lostal L.M."/>
            <person name="Marking D."/>
            <person name="Mancera P.A."/>
            <person name="McClenthan E.C."/>
            <person name="McIntyre E.A."/>
            <person name="Mine J.A."/>
            <person name="Modi S."/>
            <person name="Moore B.D."/>
            <person name="Morgan W.A."/>
            <person name="Nelson K.M."/>
            <person name="Nguyen K.N."/>
            <person name="Ogburn N."/>
            <person name="Parrino D.G."/>
            <person name="Pedapudi A.D."/>
            <person name="Pelham R.P."/>
            <person name="Preece A.M."/>
            <person name="Rampersad E.A."/>
            <person name="Richardson J.C."/>
            <person name="Rodgers C.M."/>
            <person name="Schaffer B.L."/>
            <person name="Sheridan N.E."/>
            <person name="Solone M.R."/>
            <person name="Staley Z.R."/>
            <person name="Tabuchi M."/>
            <person name="Waide R.J."/>
            <person name="Wanjugi P.W."/>
            <person name="Young S."/>
            <person name="Clum A."/>
            <person name="Daum C."/>
            <person name="Huntemann M."/>
            <person name="Ivanova N."/>
            <person name="Kyrpides N."/>
            <person name="Mikhailova N."/>
            <person name="Palaniappan K."/>
            <person name="Pillay M."/>
            <person name="Reddy T.B.K."/>
            <person name="Shapiro N."/>
            <person name="Stamatis D."/>
            <person name="Varghese N."/>
            <person name="Woyke T."/>
            <person name="Boden R."/>
            <person name="Freyermuth S.K."/>
            <person name="Kerfeld C.A."/>
        </authorList>
    </citation>
    <scope>NUCLEOTIDE SEQUENCE [LARGE SCALE GENOMIC DNA]</scope>
    <source>
        <strain evidence="15 16">JR-2</strain>
    </source>
</reference>
<evidence type="ECO:0000259" key="14">
    <source>
        <dbReference type="Pfam" id="PF08245"/>
    </source>
</evidence>
<gene>
    <name evidence="10" type="primary">murF</name>
    <name evidence="15" type="ORF">EPV75_03470</name>
</gene>
<dbReference type="Gene3D" id="3.40.1190.10">
    <property type="entry name" value="Mur-like, catalytic domain"/>
    <property type="match status" value="1"/>
</dbReference>
<evidence type="ECO:0000259" key="12">
    <source>
        <dbReference type="Pfam" id="PF01225"/>
    </source>
</evidence>
<keyword evidence="2 10" id="KW-0436">Ligase</keyword>
<evidence type="ECO:0000256" key="1">
    <source>
        <dbReference type="ARBA" id="ARBA00022490"/>
    </source>
</evidence>
<feature type="domain" description="Mur ligase C-terminal" evidence="13">
    <location>
        <begin position="326"/>
        <end position="445"/>
    </location>
</feature>
<comment type="subcellular location">
    <subcellularLocation>
        <location evidence="10 11">Cytoplasm</location>
    </subcellularLocation>
</comment>
<dbReference type="Gene3D" id="3.40.1390.10">
    <property type="entry name" value="MurE/MurF, N-terminal domain"/>
    <property type="match status" value="1"/>
</dbReference>
<dbReference type="Pfam" id="PF02875">
    <property type="entry name" value="Mur_ligase_C"/>
    <property type="match status" value="1"/>
</dbReference>
<keyword evidence="8 10" id="KW-0131">Cell cycle</keyword>
<dbReference type="PANTHER" id="PTHR43024:SF1">
    <property type="entry name" value="UDP-N-ACETYLMURAMOYL-TRIPEPTIDE--D-ALANYL-D-ALANINE LIGASE"/>
    <property type="match status" value="1"/>
</dbReference>
<comment type="catalytic activity">
    <reaction evidence="10 11">
        <text>D-alanyl-D-alanine + UDP-N-acetyl-alpha-D-muramoyl-L-alanyl-gamma-D-glutamyl-meso-2,6-diaminopimelate + ATP = UDP-N-acetyl-alpha-D-muramoyl-L-alanyl-gamma-D-glutamyl-meso-2,6-diaminopimeloyl-D-alanyl-D-alanine + ADP + phosphate + H(+)</text>
        <dbReference type="Rhea" id="RHEA:28374"/>
        <dbReference type="ChEBI" id="CHEBI:15378"/>
        <dbReference type="ChEBI" id="CHEBI:30616"/>
        <dbReference type="ChEBI" id="CHEBI:43474"/>
        <dbReference type="ChEBI" id="CHEBI:57822"/>
        <dbReference type="ChEBI" id="CHEBI:61386"/>
        <dbReference type="ChEBI" id="CHEBI:83905"/>
        <dbReference type="ChEBI" id="CHEBI:456216"/>
        <dbReference type="EC" id="6.3.2.10"/>
    </reaction>
</comment>
<keyword evidence="1 10" id="KW-0963">Cytoplasm</keyword>
<dbReference type="InterPro" id="IPR051046">
    <property type="entry name" value="MurCDEF_CellWall_CoF430Synth"/>
</dbReference>
<dbReference type="GO" id="GO:0047480">
    <property type="term" value="F:UDP-N-acetylmuramoyl-tripeptide-D-alanyl-D-alanine ligase activity"/>
    <property type="evidence" value="ECO:0007669"/>
    <property type="project" value="UniProtKB-UniRule"/>
</dbReference>
<evidence type="ECO:0000256" key="9">
    <source>
        <dbReference type="ARBA" id="ARBA00023316"/>
    </source>
</evidence>
<evidence type="ECO:0000256" key="3">
    <source>
        <dbReference type="ARBA" id="ARBA00022618"/>
    </source>
</evidence>
<comment type="pathway">
    <text evidence="10 11">Cell wall biogenesis; peptidoglycan biosynthesis.</text>
</comment>
<dbReference type="InterPro" id="IPR000713">
    <property type="entry name" value="Mur_ligase_N"/>
</dbReference>
<evidence type="ECO:0000313" key="16">
    <source>
        <dbReference type="Proteomes" id="UP000285478"/>
    </source>
</evidence>
<dbReference type="Pfam" id="PF08245">
    <property type="entry name" value="Mur_ligase_M"/>
    <property type="match status" value="1"/>
</dbReference>
<comment type="similarity">
    <text evidence="10">Belongs to the MurCDEF family. MurF subfamily.</text>
</comment>
<dbReference type="GO" id="GO:0008360">
    <property type="term" value="P:regulation of cell shape"/>
    <property type="evidence" value="ECO:0007669"/>
    <property type="project" value="UniProtKB-KW"/>
</dbReference>
<keyword evidence="9 10" id="KW-0961">Cell wall biogenesis/degradation</keyword>
<dbReference type="AlphaFoldDB" id="A0A410H1L9"/>
<dbReference type="Pfam" id="PF01225">
    <property type="entry name" value="Mur_ligase"/>
    <property type="match status" value="1"/>
</dbReference>
<dbReference type="Proteomes" id="UP000285478">
    <property type="component" value="Chromosome"/>
</dbReference>
<feature type="domain" description="Mur ligase central" evidence="14">
    <location>
        <begin position="110"/>
        <end position="304"/>
    </location>
</feature>
<dbReference type="SUPFAM" id="SSF63418">
    <property type="entry name" value="MurE/MurF N-terminal domain"/>
    <property type="match status" value="1"/>
</dbReference>
<dbReference type="GO" id="GO:0005524">
    <property type="term" value="F:ATP binding"/>
    <property type="evidence" value="ECO:0007669"/>
    <property type="project" value="UniProtKB-UniRule"/>
</dbReference>
<feature type="binding site" evidence="10">
    <location>
        <begin position="112"/>
        <end position="118"/>
    </location>
    <ligand>
        <name>ATP</name>
        <dbReference type="ChEBI" id="CHEBI:30616"/>
    </ligand>
</feature>
<name>A0A410H1L9_9GAMM</name>
<dbReference type="InterPro" id="IPR036565">
    <property type="entry name" value="Mur-like_cat_sf"/>
</dbReference>
<dbReference type="InterPro" id="IPR013221">
    <property type="entry name" value="Mur_ligase_cen"/>
</dbReference>
<dbReference type="NCBIfam" id="TIGR01143">
    <property type="entry name" value="murF"/>
    <property type="match status" value="1"/>
</dbReference>
<dbReference type="Gene3D" id="3.90.190.20">
    <property type="entry name" value="Mur ligase, C-terminal domain"/>
    <property type="match status" value="1"/>
</dbReference>
<evidence type="ECO:0000256" key="7">
    <source>
        <dbReference type="ARBA" id="ARBA00022984"/>
    </source>
</evidence>
<dbReference type="GO" id="GO:0009252">
    <property type="term" value="P:peptidoglycan biosynthetic process"/>
    <property type="evidence" value="ECO:0007669"/>
    <property type="project" value="UniProtKB-UniRule"/>
</dbReference>
<dbReference type="EC" id="6.3.2.10" evidence="10 11"/>
<comment type="function">
    <text evidence="10 11">Involved in cell wall formation. Catalyzes the final step in the synthesis of UDP-N-acetylmuramoyl-pentapeptide, the precursor of murein.</text>
</comment>